<feature type="compositionally biased region" description="Acidic residues" evidence="1">
    <location>
        <begin position="1"/>
        <end position="16"/>
    </location>
</feature>
<feature type="non-terminal residue" evidence="2">
    <location>
        <position position="91"/>
    </location>
</feature>
<evidence type="ECO:0000313" key="3">
    <source>
        <dbReference type="Proteomes" id="UP000663848"/>
    </source>
</evidence>
<dbReference type="AlphaFoldDB" id="A0A822D0K9"/>
<comment type="caution">
    <text evidence="2">The sequence shown here is derived from an EMBL/GenBank/DDBJ whole genome shotgun (WGS) entry which is preliminary data.</text>
</comment>
<feature type="non-terminal residue" evidence="2">
    <location>
        <position position="1"/>
    </location>
</feature>
<evidence type="ECO:0000313" key="2">
    <source>
        <dbReference type="EMBL" id="CAF5058497.1"/>
    </source>
</evidence>
<reference evidence="2" key="1">
    <citation type="submission" date="2021-02" db="EMBL/GenBank/DDBJ databases">
        <authorList>
            <person name="Nowell W R."/>
        </authorList>
    </citation>
    <scope>NUCLEOTIDE SEQUENCE</scope>
</reference>
<dbReference type="EMBL" id="CAJOBR010054488">
    <property type="protein sequence ID" value="CAF5058497.1"/>
    <property type="molecule type" value="Genomic_DNA"/>
</dbReference>
<organism evidence="2 3">
    <name type="scientific">Rotaria socialis</name>
    <dbReference type="NCBI Taxonomy" id="392032"/>
    <lineage>
        <taxon>Eukaryota</taxon>
        <taxon>Metazoa</taxon>
        <taxon>Spiralia</taxon>
        <taxon>Gnathifera</taxon>
        <taxon>Rotifera</taxon>
        <taxon>Eurotatoria</taxon>
        <taxon>Bdelloidea</taxon>
        <taxon>Philodinida</taxon>
        <taxon>Philodinidae</taxon>
        <taxon>Rotaria</taxon>
    </lineage>
</organism>
<name>A0A822D0K9_9BILA</name>
<protein>
    <submittedName>
        <fullName evidence="2">Uncharacterized protein</fullName>
    </submittedName>
</protein>
<feature type="region of interest" description="Disordered" evidence="1">
    <location>
        <begin position="38"/>
        <end position="91"/>
    </location>
</feature>
<dbReference type="Proteomes" id="UP000663848">
    <property type="component" value="Unassembled WGS sequence"/>
</dbReference>
<proteinExistence type="predicted"/>
<feature type="region of interest" description="Disordered" evidence="1">
    <location>
        <begin position="1"/>
        <end position="22"/>
    </location>
</feature>
<evidence type="ECO:0000256" key="1">
    <source>
        <dbReference type="SAM" id="MobiDB-lite"/>
    </source>
</evidence>
<accession>A0A822D0K9</accession>
<sequence length="91" mass="10369">TISSDREDDDDDDDDEDHKWDDVEVAKVIPIVADEYNSDSGISSFKTDFPRQSHYQQKKDSARSSDFGDDQSWADRVNPAPLNTLMLNTFP</sequence>
<gene>
    <name evidence="2" type="ORF">QYT958_LOCUS42502</name>
</gene>